<dbReference type="InterPro" id="IPR001356">
    <property type="entry name" value="HD"/>
</dbReference>
<dbReference type="CDD" id="cd00086">
    <property type="entry name" value="homeodomain"/>
    <property type="match status" value="1"/>
</dbReference>
<evidence type="ECO:0000256" key="7">
    <source>
        <dbReference type="ARBA" id="ARBA00023242"/>
    </source>
</evidence>
<feature type="domain" description="Homeobox" evidence="12">
    <location>
        <begin position="106"/>
        <end position="166"/>
    </location>
</feature>
<reference evidence="13" key="1">
    <citation type="journal article" date="2022" name="Front. Genet.">
        <title>Chromosome-Scale Assembly of the Dendrobium nobile Genome Provides Insights Into the Molecular Mechanism of the Biosynthesis of the Medicinal Active Ingredient of Dendrobium.</title>
        <authorList>
            <person name="Xu Q."/>
            <person name="Niu S.-C."/>
            <person name="Li K.-L."/>
            <person name="Zheng P.-J."/>
            <person name="Zhang X.-J."/>
            <person name="Jia Y."/>
            <person name="Liu Y."/>
            <person name="Niu Y.-X."/>
            <person name="Yu L.-H."/>
            <person name="Chen D.-F."/>
            <person name="Zhang G.-Q."/>
        </authorList>
    </citation>
    <scope>NUCLEOTIDE SEQUENCE</scope>
    <source>
        <tissue evidence="13">Leaf</tissue>
    </source>
</reference>
<dbReference type="SMART" id="SM00389">
    <property type="entry name" value="HOX"/>
    <property type="match status" value="1"/>
</dbReference>
<keyword evidence="6" id="KW-0804">Transcription</keyword>
<dbReference type="PROSITE" id="PS50071">
    <property type="entry name" value="HOMEOBOX_2"/>
    <property type="match status" value="1"/>
</dbReference>
<feature type="DNA-binding region" description="Homeobox" evidence="8">
    <location>
        <begin position="108"/>
        <end position="167"/>
    </location>
</feature>
<sequence>MNQAVEDSYNASLVLQLACGAGSTGVVSTGHRRCRRRDFSKKSEPSIQIPMLSGPSLTLGFSDSAYSQSFAEASLSTSFLNVKKEAEARSEETEKFSPRGSDEEDEGTCRKKLRLSKEQSALLEEKFREHSTLNPKQKLTLAKQLNLRPRQVEVWFQNRRARTKLKQTEVDCEFLRRYCEALTEENIKLKRELQEQKALNLTSAAVAPMYMKLPAVTYTVCPSCERVTGPGGDGTKTISFTAATTAMVAKKTLFLNPFSHSATC</sequence>
<dbReference type="PANTHER" id="PTHR45714:SF34">
    <property type="entry name" value="HOMEOBOX-LEUCINE ZIPPER PROTEIN HAT9"/>
    <property type="match status" value="1"/>
</dbReference>
<dbReference type="InterPro" id="IPR009057">
    <property type="entry name" value="Homeodomain-like_sf"/>
</dbReference>
<evidence type="ECO:0000256" key="2">
    <source>
        <dbReference type="ARBA" id="ARBA00006074"/>
    </source>
</evidence>
<dbReference type="PROSITE" id="PS00027">
    <property type="entry name" value="HOMEOBOX_1"/>
    <property type="match status" value="1"/>
</dbReference>
<evidence type="ECO:0000256" key="11">
    <source>
        <dbReference type="SAM" id="MobiDB-lite"/>
    </source>
</evidence>
<keyword evidence="14" id="KW-1185">Reference proteome</keyword>
<evidence type="ECO:0000256" key="1">
    <source>
        <dbReference type="ARBA" id="ARBA00004123"/>
    </source>
</evidence>
<dbReference type="FunFam" id="1.10.10.60:FF:000577">
    <property type="entry name" value="Homeobox-leucine zipper protein 18"/>
    <property type="match status" value="1"/>
</dbReference>
<dbReference type="Proteomes" id="UP000829196">
    <property type="component" value="Unassembled WGS sequence"/>
</dbReference>
<dbReference type="Gene3D" id="1.10.10.60">
    <property type="entry name" value="Homeodomain-like"/>
    <property type="match status" value="1"/>
</dbReference>
<evidence type="ECO:0000256" key="10">
    <source>
        <dbReference type="SAM" id="Coils"/>
    </source>
</evidence>
<dbReference type="GO" id="GO:0043565">
    <property type="term" value="F:sequence-specific DNA binding"/>
    <property type="evidence" value="ECO:0007669"/>
    <property type="project" value="InterPro"/>
</dbReference>
<dbReference type="GO" id="GO:0005634">
    <property type="term" value="C:nucleus"/>
    <property type="evidence" value="ECO:0007669"/>
    <property type="project" value="UniProtKB-SubCell"/>
</dbReference>
<keyword evidence="5 8" id="KW-0371">Homeobox</keyword>
<dbReference type="SUPFAM" id="SSF46689">
    <property type="entry name" value="Homeodomain-like"/>
    <property type="match status" value="1"/>
</dbReference>
<keyword evidence="10" id="KW-0175">Coiled coil</keyword>
<dbReference type="Pfam" id="PF00046">
    <property type="entry name" value="Homeodomain"/>
    <property type="match status" value="1"/>
</dbReference>
<dbReference type="InterPro" id="IPR003106">
    <property type="entry name" value="Leu_zip_homeo"/>
</dbReference>
<dbReference type="EMBL" id="JAGYWB010000012">
    <property type="protein sequence ID" value="KAI0501448.1"/>
    <property type="molecule type" value="Genomic_DNA"/>
</dbReference>
<evidence type="ECO:0000313" key="13">
    <source>
        <dbReference type="EMBL" id="KAI0501448.1"/>
    </source>
</evidence>
<evidence type="ECO:0000256" key="3">
    <source>
        <dbReference type="ARBA" id="ARBA00023015"/>
    </source>
</evidence>
<comment type="similarity">
    <text evidence="2">Belongs to the HD-ZIP homeobox family. Class II subfamily.</text>
</comment>
<feature type="region of interest" description="Disordered" evidence="11">
    <location>
        <begin position="87"/>
        <end position="109"/>
    </location>
</feature>
<dbReference type="Pfam" id="PF02183">
    <property type="entry name" value="HALZ"/>
    <property type="match status" value="1"/>
</dbReference>
<comment type="caution">
    <text evidence="13">The sequence shown here is derived from an EMBL/GenBank/DDBJ whole genome shotgun (WGS) entry which is preliminary data.</text>
</comment>
<evidence type="ECO:0000256" key="5">
    <source>
        <dbReference type="ARBA" id="ARBA00023155"/>
    </source>
</evidence>
<dbReference type="InterPro" id="IPR017970">
    <property type="entry name" value="Homeobox_CS"/>
</dbReference>
<keyword evidence="4 8" id="KW-0238">DNA-binding</keyword>
<gene>
    <name evidence="13" type="ORF">KFK09_016393</name>
</gene>
<dbReference type="SMART" id="SM00340">
    <property type="entry name" value="HALZ"/>
    <property type="match status" value="1"/>
</dbReference>
<dbReference type="SMR" id="A0A8T3AZT8"/>
<evidence type="ECO:0000256" key="8">
    <source>
        <dbReference type="PROSITE-ProRule" id="PRU00108"/>
    </source>
</evidence>
<dbReference type="OrthoDB" id="6159439at2759"/>
<feature type="compositionally biased region" description="Basic and acidic residues" evidence="11">
    <location>
        <begin position="87"/>
        <end position="101"/>
    </location>
</feature>
<keyword evidence="3" id="KW-0805">Transcription regulation</keyword>
<keyword evidence="7 8" id="KW-0539">Nucleus</keyword>
<proteinExistence type="inferred from homology"/>
<evidence type="ECO:0000259" key="12">
    <source>
        <dbReference type="PROSITE" id="PS50071"/>
    </source>
</evidence>
<evidence type="ECO:0000313" key="14">
    <source>
        <dbReference type="Proteomes" id="UP000829196"/>
    </source>
</evidence>
<evidence type="ECO:0000256" key="6">
    <source>
        <dbReference type="ARBA" id="ARBA00023163"/>
    </source>
</evidence>
<dbReference type="GO" id="GO:0000981">
    <property type="term" value="F:DNA-binding transcription factor activity, RNA polymerase II-specific"/>
    <property type="evidence" value="ECO:0007669"/>
    <property type="project" value="InterPro"/>
</dbReference>
<evidence type="ECO:0000256" key="9">
    <source>
        <dbReference type="RuleBase" id="RU000682"/>
    </source>
</evidence>
<feature type="coiled-coil region" evidence="10">
    <location>
        <begin position="165"/>
        <end position="199"/>
    </location>
</feature>
<name>A0A8T3AZT8_DENNO</name>
<protein>
    <recommendedName>
        <fullName evidence="12">Homeobox domain-containing protein</fullName>
    </recommendedName>
</protein>
<comment type="subcellular location">
    <subcellularLocation>
        <location evidence="1 8 9">Nucleus</location>
    </subcellularLocation>
</comment>
<dbReference type="AlphaFoldDB" id="A0A8T3AZT8"/>
<accession>A0A8T3AZT8</accession>
<dbReference type="PANTHER" id="PTHR45714">
    <property type="entry name" value="HOMEOBOX-LEUCINE ZIPPER PROTEIN HAT14"/>
    <property type="match status" value="1"/>
</dbReference>
<dbReference type="InterPro" id="IPR050762">
    <property type="entry name" value="HD-ZIP_Homeobox_LZ_Class_II"/>
</dbReference>
<evidence type="ECO:0000256" key="4">
    <source>
        <dbReference type="ARBA" id="ARBA00023125"/>
    </source>
</evidence>
<organism evidence="13 14">
    <name type="scientific">Dendrobium nobile</name>
    <name type="common">Orchid</name>
    <dbReference type="NCBI Taxonomy" id="94219"/>
    <lineage>
        <taxon>Eukaryota</taxon>
        <taxon>Viridiplantae</taxon>
        <taxon>Streptophyta</taxon>
        <taxon>Embryophyta</taxon>
        <taxon>Tracheophyta</taxon>
        <taxon>Spermatophyta</taxon>
        <taxon>Magnoliopsida</taxon>
        <taxon>Liliopsida</taxon>
        <taxon>Asparagales</taxon>
        <taxon>Orchidaceae</taxon>
        <taxon>Epidendroideae</taxon>
        <taxon>Malaxideae</taxon>
        <taxon>Dendrobiinae</taxon>
        <taxon>Dendrobium</taxon>
    </lineage>
</organism>